<reference evidence="2" key="1">
    <citation type="journal article" date="2007" name="PLoS ONE">
        <title>The first genome sequence of an elite grapevine cultivar (Pinot noir Vitis vinifera L.): coping with a highly heterozygous genome.</title>
        <authorList>
            <person name="Velasco R."/>
            <person name="Zharkikh A."/>
            <person name="Troggio M."/>
            <person name="Cartwright D.A."/>
            <person name="Cestaro A."/>
            <person name="Pruss D."/>
            <person name="Pindo M."/>
            <person name="FitzGerald L.M."/>
            <person name="Vezzulli S."/>
            <person name="Reid J."/>
            <person name="Malacarne G."/>
            <person name="Iliev D."/>
            <person name="Coppola G."/>
            <person name="Wardell B."/>
            <person name="Micheletti D."/>
            <person name="Macalma T."/>
            <person name="Facci M."/>
            <person name="Mitchell J.T."/>
            <person name="Perazzolli M."/>
            <person name="Eldredge G."/>
            <person name="Gatto P."/>
            <person name="Oyzerski R."/>
            <person name="Moretto M."/>
            <person name="Gutin N."/>
            <person name="Stefanini M."/>
            <person name="Chen Y."/>
            <person name="Segala C."/>
            <person name="Davenport C."/>
            <person name="Dematte L."/>
            <person name="Mraz A."/>
            <person name="Battilana J."/>
            <person name="Stormo K."/>
            <person name="Costa F."/>
            <person name="Tao Q."/>
            <person name="Si-Ammour A."/>
            <person name="Harkins T."/>
            <person name="Lackey A."/>
            <person name="Perbost C."/>
            <person name="Taillon B."/>
            <person name="Stella A."/>
            <person name="Solovyev V."/>
            <person name="Fawcett J.A."/>
            <person name="Sterck L."/>
            <person name="Vandepoele K."/>
            <person name="Grando S.M."/>
            <person name="Toppo S."/>
            <person name="Moser C."/>
            <person name="Lanchbury J."/>
            <person name="Bogden R."/>
            <person name="Skolnick M."/>
            <person name="Sgaramella V."/>
            <person name="Bhatnagar S.K."/>
            <person name="Fontana P."/>
            <person name="Gutin A."/>
            <person name="Van de Peer Y."/>
            <person name="Salamini F."/>
            <person name="Viola R."/>
        </authorList>
    </citation>
    <scope>NUCLEOTIDE SEQUENCE</scope>
</reference>
<dbReference type="ExpressionAtlas" id="A5C470">
    <property type="expression patterns" value="baseline and differential"/>
</dbReference>
<organism evidence="2">
    <name type="scientific">Vitis vinifera</name>
    <name type="common">Grape</name>
    <dbReference type="NCBI Taxonomy" id="29760"/>
    <lineage>
        <taxon>Eukaryota</taxon>
        <taxon>Viridiplantae</taxon>
        <taxon>Streptophyta</taxon>
        <taxon>Embryophyta</taxon>
        <taxon>Tracheophyta</taxon>
        <taxon>Spermatophyta</taxon>
        <taxon>Magnoliopsida</taxon>
        <taxon>eudicotyledons</taxon>
        <taxon>Gunneridae</taxon>
        <taxon>Pentapetalae</taxon>
        <taxon>rosids</taxon>
        <taxon>Vitales</taxon>
        <taxon>Vitaceae</taxon>
        <taxon>Viteae</taxon>
        <taxon>Vitis</taxon>
    </lineage>
</organism>
<protein>
    <recommendedName>
        <fullName evidence="3">CCA tRNA nucleotidyltransferase 2</fullName>
    </recommendedName>
</protein>
<evidence type="ECO:0000313" key="2">
    <source>
        <dbReference type="EMBL" id="CAN68615.1"/>
    </source>
</evidence>
<name>A5C470_VITVI</name>
<gene>
    <name evidence="2" type="ORF">VITISV_023389</name>
</gene>
<proteinExistence type="predicted"/>
<evidence type="ECO:0008006" key="3">
    <source>
        <dbReference type="Google" id="ProtNLM"/>
    </source>
</evidence>
<dbReference type="EMBL" id="AM481719">
    <property type="protein sequence ID" value="CAN68615.1"/>
    <property type="molecule type" value="Genomic_DNA"/>
</dbReference>
<sequence>MANILDQRDLVVSMILPAVPLGALVVETSKANGHLRIDPDAWVKIEPKWVGIPVVNHIIRNSLKLRASDADTVVSIHCAVEKFISLIPFIESTESIQISEAEWGIEILDLPVTSKLRILTGLLLREIKGFWRVALMVSTLLYPNDINHTRDISKNNFQLDKRRKVFEMVENAIVGLGLEEVWELKPLVNGKDIMNVLQLKSGGPLVRDWQQKLIQWQLAHPSGTAEECLDWMRQKRPKRE</sequence>
<evidence type="ECO:0000256" key="1">
    <source>
        <dbReference type="ARBA" id="ARBA00022884"/>
    </source>
</evidence>
<accession>A5C470</accession>
<dbReference type="GO" id="GO:0003723">
    <property type="term" value="F:RNA binding"/>
    <property type="evidence" value="ECO:0007669"/>
    <property type="project" value="UniProtKB-KW"/>
</dbReference>
<dbReference type="PANTHER" id="PTHR13734">
    <property type="entry name" value="TRNA-NUCLEOTIDYLTRANSFERASE"/>
    <property type="match status" value="1"/>
</dbReference>
<dbReference type="SUPFAM" id="SSF81891">
    <property type="entry name" value="Poly A polymerase C-terminal region-like"/>
    <property type="match status" value="1"/>
</dbReference>
<dbReference type="OrthoDB" id="445712at2759"/>
<keyword evidence="1" id="KW-0694">RNA-binding</keyword>
<dbReference type="PANTHER" id="PTHR13734:SF5">
    <property type="entry name" value="CCA TRNA NUCLEOTIDYLTRANSFERASE, MITOCHONDRIAL"/>
    <property type="match status" value="1"/>
</dbReference>
<dbReference type="AlphaFoldDB" id="A5C470"/>